<name>A0A2N2EA24_9BACT</name>
<reference evidence="2 3" key="1">
    <citation type="journal article" date="2017" name="ISME J.">
        <title>Potential for microbial H2 and metal transformations associated with novel bacteria and archaea in deep terrestrial subsurface sediments.</title>
        <authorList>
            <person name="Hernsdorf A.W."/>
            <person name="Amano Y."/>
            <person name="Miyakawa K."/>
            <person name="Ise K."/>
            <person name="Suzuki Y."/>
            <person name="Anantharaman K."/>
            <person name="Probst A."/>
            <person name="Burstein D."/>
            <person name="Thomas B.C."/>
            <person name="Banfield J.F."/>
        </authorList>
    </citation>
    <scope>NUCLEOTIDE SEQUENCE [LARGE SCALE GENOMIC DNA]</scope>
    <source>
        <strain evidence="2">HGW-Falkowbacteria-1</strain>
    </source>
</reference>
<sequence length="138" mass="15874">MKKSLLTIFFVLATVFVVFLVLKMNKMNDESSAFYAKLDGIKKVEPFVPVVHKVKKGEPVLVSRPKSDFNKEEMLSRIESLEKQNSKISISLEEEKRKSAKVIKRLNEYDGVLQAVYSHLLSVQDSVFTEMKRLRSGY</sequence>
<proteinExistence type="predicted"/>
<comment type="caution">
    <text evidence="2">The sequence shown here is derived from an EMBL/GenBank/DDBJ whole genome shotgun (WGS) entry which is preliminary data.</text>
</comment>
<dbReference type="EMBL" id="PHAI01000002">
    <property type="protein sequence ID" value="PKM91561.1"/>
    <property type="molecule type" value="Genomic_DNA"/>
</dbReference>
<keyword evidence="1" id="KW-0472">Membrane</keyword>
<evidence type="ECO:0000313" key="2">
    <source>
        <dbReference type="EMBL" id="PKM91561.1"/>
    </source>
</evidence>
<accession>A0A2N2EA24</accession>
<keyword evidence="1" id="KW-0812">Transmembrane</keyword>
<gene>
    <name evidence="2" type="ORF">CVU82_03120</name>
</gene>
<dbReference type="AlphaFoldDB" id="A0A2N2EA24"/>
<organism evidence="2 3">
    <name type="scientific">Candidatus Falkowbacteria bacterium HGW-Falkowbacteria-1</name>
    <dbReference type="NCBI Taxonomy" id="2013768"/>
    <lineage>
        <taxon>Bacteria</taxon>
        <taxon>Candidatus Falkowiibacteriota</taxon>
    </lineage>
</organism>
<evidence type="ECO:0000313" key="3">
    <source>
        <dbReference type="Proteomes" id="UP000233517"/>
    </source>
</evidence>
<protein>
    <submittedName>
        <fullName evidence="2">Uncharacterized protein</fullName>
    </submittedName>
</protein>
<evidence type="ECO:0000256" key="1">
    <source>
        <dbReference type="SAM" id="Phobius"/>
    </source>
</evidence>
<keyword evidence="1" id="KW-1133">Transmembrane helix</keyword>
<dbReference type="Proteomes" id="UP000233517">
    <property type="component" value="Unassembled WGS sequence"/>
</dbReference>
<feature type="transmembrane region" description="Helical" evidence="1">
    <location>
        <begin position="6"/>
        <end position="22"/>
    </location>
</feature>